<organism evidence="7 8">
    <name type="scientific">Desmophyllum pertusum</name>
    <dbReference type="NCBI Taxonomy" id="174260"/>
    <lineage>
        <taxon>Eukaryota</taxon>
        <taxon>Metazoa</taxon>
        <taxon>Cnidaria</taxon>
        <taxon>Anthozoa</taxon>
        <taxon>Hexacorallia</taxon>
        <taxon>Scleractinia</taxon>
        <taxon>Caryophylliina</taxon>
        <taxon>Caryophylliidae</taxon>
        <taxon>Desmophyllum</taxon>
    </lineage>
</organism>
<accession>A0A9W9Z8E9</accession>
<dbReference type="AlphaFoldDB" id="A0A9W9Z8E9"/>
<dbReference type="Proteomes" id="UP001163046">
    <property type="component" value="Unassembled WGS sequence"/>
</dbReference>
<dbReference type="InterPro" id="IPR035914">
    <property type="entry name" value="Sperma_CUB_dom_sf"/>
</dbReference>
<dbReference type="CDD" id="cd00041">
    <property type="entry name" value="CUB"/>
    <property type="match status" value="1"/>
</dbReference>
<dbReference type="GO" id="GO:0090524">
    <property type="term" value="F:cytochrome-b5 reductase activity, acting on NADH"/>
    <property type="evidence" value="ECO:0007669"/>
    <property type="project" value="UniProtKB-EC"/>
</dbReference>
<evidence type="ECO:0000256" key="4">
    <source>
        <dbReference type="SAM" id="MobiDB-lite"/>
    </source>
</evidence>
<comment type="caution">
    <text evidence="3">Lacks conserved residue(s) required for the propagation of feature annotation.</text>
</comment>
<evidence type="ECO:0000256" key="2">
    <source>
        <dbReference type="ARBA" id="ARBA00023157"/>
    </source>
</evidence>
<dbReference type="Gene3D" id="2.60.120.290">
    <property type="entry name" value="Spermadhesin, CUB domain"/>
    <property type="match status" value="1"/>
</dbReference>
<evidence type="ECO:0000256" key="5">
    <source>
        <dbReference type="SAM" id="SignalP"/>
    </source>
</evidence>
<feature type="region of interest" description="Disordered" evidence="4">
    <location>
        <begin position="135"/>
        <end position="161"/>
    </location>
</feature>
<proteinExistence type="predicted"/>
<keyword evidence="5" id="KW-0732">Signal</keyword>
<evidence type="ECO:0000256" key="1">
    <source>
        <dbReference type="ARBA" id="ARBA00022737"/>
    </source>
</evidence>
<keyword evidence="8" id="KW-1185">Reference proteome</keyword>
<dbReference type="PANTHER" id="PTHR24251">
    <property type="entry name" value="OVOCHYMASE-RELATED"/>
    <property type="match status" value="1"/>
</dbReference>
<dbReference type="OrthoDB" id="10020456at2759"/>
<dbReference type="PROSITE" id="PS01180">
    <property type="entry name" value="CUB"/>
    <property type="match status" value="1"/>
</dbReference>
<evidence type="ECO:0000256" key="3">
    <source>
        <dbReference type="PROSITE-ProRule" id="PRU00059"/>
    </source>
</evidence>
<keyword evidence="1" id="KW-0677">Repeat</keyword>
<protein>
    <submittedName>
        <fullName evidence="7">CUB domain containing protein 2</fullName>
        <ecNumber evidence="7">1.6.2.2</ecNumber>
    </submittedName>
</protein>
<dbReference type="InterPro" id="IPR000859">
    <property type="entry name" value="CUB_dom"/>
</dbReference>
<evidence type="ECO:0000313" key="7">
    <source>
        <dbReference type="EMBL" id="KAJ7376775.1"/>
    </source>
</evidence>
<dbReference type="Pfam" id="PF00431">
    <property type="entry name" value="CUB"/>
    <property type="match status" value="1"/>
</dbReference>
<dbReference type="EMBL" id="MU826390">
    <property type="protein sequence ID" value="KAJ7376775.1"/>
    <property type="molecule type" value="Genomic_DNA"/>
</dbReference>
<dbReference type="EC" id="1.6.2.2" evidence="7"/>
<keyword evidence="2" id="KW-1015">Disulfide bond</keyword>
<reference evidence="7" key="1">
    <citation type="submission" date="2023-01" db="EMBL/GenBank/DDBJ databases">
        <title>Genome assembly of the deep-sea coral Lophelia pertusa.</title>
        <authorList>
            <person name="Herrera S."/>
            <person name="Cordes E."/>
        </authorList>
    </citation>
    <scope>NUCLEOTIDE SEQUENCE</scope>
    <source>
        <strain evidence="7">USNM1676648</strain>
        <tissue evidence="7">Polyp</tissue>
    </source>
</reference>
<name>A0A9W9Z8E9_9CNID</name>
<dbReference type="SUPFAM" id="SSF49854">
    <property type="entry name" value="Spermadhesin, CUB domain"/>
    <property type="match status" value="1"/>
</dbReference>
<feature type="domain" description="CUB" evidence="6">
    <location>
        <begin position="21"/>
        <end position="131"/>
    </location>
</feature>
<comment type="caution">
    <text evidence="7">The sequence shown here is derived from an EMBL/GenBank/DDBJ whole genome shotgun (WGS) entry which is preliminary data.</text>
</comment>
<dbReference type="SMART" id="SM00042">
    <property type="entry name" value="CUB"/>
    <property type="match status" value="1"/>
</dbReference>
<keyword evidence="7" id="KW-0560">Oxidoreductase</keyword>
<gene>
    <name evidence="7" type="primary">CDCP2_2</name>
    <name evidence="7" type="ORF">OS493_032509</name>
</gene>
<evidence type="ECO:0000313" key="8">
    <source>
        <dbReference type="Proteomes" id="UP001163046"/>
    </source>
</evidence>
<feature type="chain" id="PRO_5040965981" evidence="5">
    <location>
        <begin position="24"/>
        <end position="265"/>
    </location>
</feature>
<feature type="signal peptide" evidence="5">
    <location>
        <begin position="1"/>
        <end position="23"/>
    </location>
</feature>
<sequence length="265" mass="29174">MSQLKMSLVLVLWLLAILPEASSSCGQVDNNELKSPNYPYQYPSDLDCVYQVPILPGTGMNILFDVFEVEYGSSCSWDYLKITDDSNQTVGVYCGIKTGVNVLVNGSYFTITFHSDGFLEETGYRLIFSPVAVPTQPPSTPGTVTSATGGPHPSYDPSADPQSKLKSLLNTLQALIDEMSDIVNNELTGSGHVQVSVRDYKARVKRALTDVYAAMKSEGRQKRDVMKATMIDQLEKKAADLMKQLETKKLNTMKNKLAMLAPRKA</sequence>
<evidence type="ECO:0000259" key="6">
    <source>
        <dbReference type="PROSITE" id="PS01180"/>
    </source>
</evidence>